<keyword evidence="3" id="KW-1185">Reference proteome</keyword>
<dbReference type="PROSITE" id="PS01033">
    <property type="entry name" value="GLOBIN"/>
    <property type="match status" value="1"/>
</dbReference>
<comment type="caution">
    <text evidence="2">The sequence shown here is derived from an EMBL/GenBank/DDBJ whole genome shotgun (WGS) entry which is preliminary data.</text>
</comment>
<evidence type="ECO:0000259" key="1">
    <source>
        <dbReference type="PROSITE" id="PS01033"/>
    </source>
</evidence>
<name>A0ABN1ADV6_9ACTN</name>
<protein>
    <recommendedName>
        <fullName evidence="1">Globin domain-containing protein</fullName>
    </recommendedName>
</protein>
<dbReference type="InterPro" id="IPR000971">
    <property type="entry name" value="Globin"/>
</dbReference>
<reference evidence="2 3" key="1">
    <citation type="journal article" date="2019" name="Int. J. Syst. Evol. Microbiol.">
        <title>The Global Catalogue of Microorganisms (GCM) 10K type strain sequencing project: providing services to taxonomists for standard genome sequencing and annotation.</title>
        <authorList>
            <consortium name="The Broad Institute Genomics Platform"/>
            <consortium name="The Broad Institute Genome Sequencing Center for Infectious Disease"/>
            <person name="Wu L."/>
            <person name="Ma J."/>
        </authorList>
    </citation>
    <scope>NUCLEOTIDE SEQUENCE [LARGE SCALE GENOMIC DNA]</scope>
    <source>
        <strain evidence="2 3">JCM 4805</strain>
    </source>
</reference>
<dbReference type="RefSeq" id="WP_346096718.1">
    <property type="nucleotide sequence ID" value="NZ_BAAABY010000030.1"/>
</dbReference>
<dbReference type="InterPro" id="IPR009050">
    <property type="entry name" value="Globin-like_sf"/>
</dbReference>
<dbReference type="Gene3D" id="1.10.490.10">
    <property type="entry name" value="Globins"/>
    <property type="match status" value="1"/>
</dbReference>
<accession>A0ABN1ADV6</accession>
<gene>
    <name evidence="2" type="ORF">GCM10010361_43010</name>
</gene>
<dbReference type="SUPFAM" id="SSF46458">
    <property type="entry name" value="Globin-like"/>
    <property type="match status" value="1"/>
</dbReference>
<evidence type="ECO:0000313" key="3">
    <source>
        <dbReference type="Proteomes" id="UP001500909"/>
    </source>
</evidence>
<feature type="domain" description="Globin" evidence="1">
    <location>
        <begin position="1"/>
        <end position="62"/>
    </location>
</feature>
<sequence>MPNSPGPYSGGGTEVRENFPAVGAGLLAALAHFAGDAWTPDIEASWAALYDTVTAVMTDAMATAGAA</sequence>
<dbReference type="EMBL" id="BAAABY010000030">
    <property type="protein sequence ID" value="GAA0474045.1"/>
    <property type="molecule type" value="Genomic_DNA"/>
</dbReference>
<organism evidence="2 3">
    <name type="scientific">Streptomyces olivaceiscleroticus</name>
    <dbReference type="NCBI Taxonomy" id="68245"/>
    <lineage>
        <taxon>Bacteria</taxon>
        <taxon>Bacillati</taxon>
        <taxon>Actinomycetota</taxon>
        <taxon>Actinomycetes</taxon>
        <taxon>Kitasatosporales</taxon>
        <taxon>Streptomycetaceae</taxon>
        <taxon>Streptomyces</taxon>
    </lineage>
</organism>
<proteinExistence type="predicted"/>
<dbReference type="Proteomes" id="UP001500909">
    <property type="component" value="Unassembled WGS sequence"/>
</dbReference>
<evidence type="ECO:0000313" key="2">
    <source>
        <dbReference type="EMBL" id="GAA0474045.1"/>
    </source>
</evidence>
<dbReference type="InterPro" id="IPR012292">
    <property type="entry name" value="Globin/Proto"/>
</dbReference>